<reference evidence="11 12" key="1">
    <citation type="submission" date="2025-04" db="UniProtKB">
        <authorList>
            <consortium name="RefSeq"/>
        </authorList>
    </citation>
    <scope>IDENTIFICATION</scope>
    <source>
        <tissue evidence="11 12">Muscle</tissue>
    </source>
</reference>
<organism evidence="10 11">
    <name type="scientific">Physeter macrocephalus</name>
    <name type="common">Sperm whale</name>
    <name type="synonym">Physeter catodon</name>
    <dbReference type="NCBI Taxonomy" id="9755"/>
    <lineage>
        <taxon>Eukaryota</taxon>
        <taxon>Metazoa</taxon>
        <taxon>Chordata</taxon>
        <taxon>Craniata</taxon>
        <taxon>Vertebrata</taxon>
        <taxon>Euteleostomi</taxon>
        <taxon>Mammalia</taxon>
        <taxon>Eutheria</taxon>
        <taxon>Laurasiatheria</taxon>
        <taxon>Artiodactyla</taxon>
        <taxon>Whippomorpha</taxon>
        <taxon>Cetacea</taxon>
        <taxon>Odontoceti</taxon>
        <taxon>Physeteridae</taxon>
        <taxon>Physeter</taxon>
    </lineage>
</organism>
<feature type="coiled-coil region" evidence="6">
    <location>
        <begin position="732"/>
        <end position="759"/>
    </location>
</feature>
<evidence type="ECO:0000256" key="2">
    <source>
        <dbReference type="ARBA" id="ARBA00022737"/>
    </source>
</evidence>
<dbReference type="SMART" id="SM00568">
    <property type="entry name" value="GRAM"/>
    <property type="match status" value="1"/>
</dbReference>
<dbReference type="Pfam" id="PF00566">
    <property type="entry name" value="RabGAP-TBC"/>
    <property type="match status" value="1"/>
</dbReference>
<proteinExistence type="predicted"/>
<dbReference type="InterPro" id="IPR035969">
    <property type="entry name" value="Rab-GAP_TBC_sf"/>
</dbReference>
<evidence type="ECO:0000313" key="11">
    <source>
        <dbReference type="RefSeq" id="XP_028352358.1"/>
    </source>
</evidence>
<dbReference type="Gene3D" id="1.10.8.270">
    <property type="entry name" value="putative rabgap domain of human tbc1 domain family member 14 like domains"/>
    <property type="match status" value="1"/>
</dbReference>
<dbReference type="SMART" id="SM00164">
    <property type="entry name" value="TBC"/>
    <property type="match status" value="1"/>
</dbReference>
<evidence type="ECO:0000256" key="1">
    <source>
        <dbReference type="ARBA" id="ARBA00022468"/>
    </source>
</evidence>
<dbReference type="GO" id="GO:0005509">
    <property type="term" value="F:calcium ion binding"/>
    <property type="evidence" value="ECO:0007669"/>
    <property type="project" value="InterPro"/>
</dbReference>
<sequence length="911" mass="104129">MFLNLDEVFRIMEQLADVTLRRLLDNEGFDLDPGLQEPSQITKRDLEARAQNEFFRAFFRLPRREKLHAVLDCSLWTPFSRCHTAGRMFTSDSYICFASKEAGCCKVILPLREVVSVEKMEDTSLLPNPIVVSVRSKTAFQFIELTERDSLLESLLARLRQVHADQPVHSDTARDGDLTSPVFHSTSVCSDHRFGRTEMVSSQNSEEREKEMSPQLHREALVAGFRRSGSQSPDSRLSREQIKLRLWNDHFVEYGRTVCMFRTEKIRKLVAMGIPESLRGKLWLLFSDAVTDLASHPGYYGNLVEESMGKCCLVTEEIERDLHRSLPEHPAFQNETGIAALRRVLTAYAHRNPRIGYCQSMNILTSLLLLYAEEEEAFWLLVAVCERMLPDYFNHRVIGAQVDQSVFEELIKEQLPELAEHMRDLSALASISLSWFLTLFLSIMPLESAVNVVDCFFYDGIKAIFQLGLAVLEANAEDLCSSKDDSQALMVLSRFLDHIKNEDSPGPPLSSHHAFFSDDQEPCPMTDIADLIRDSYEKFGDQSVAQIERMRCKHRIRVLQGHEDTTKQNVLRVVIPEVSVLPEDLEELYDLFKREHMMSCYWEQPRPVALRHDPSRPYAEQYRIDARQFARLFQLVSPWTCGAHTEILAERTFRLLDENMDHLIEFKAFVSCLDIMYNGEMNEKIKLLYRLHIPPALTENDRDSQSPLKNPLLSTSRPLVIGKSNGDTVDYQKQLKQMIKDLAKEKDKTEKELPKMSQREFIQFCKTLYSMFHEDPEENDLYQAIATVTTLLLQIGEVGQRGSSSGSCSQEGGEEPQASAPSPEQDSVFADTHNGKSPQEAQAFPEEAQGGWTVSLEHILASLLTEQSLVNFFEKPLDIKSKLENAKINQYSLKTCEMSRQSQPELKLSSP</sequence>
<dbReference type="STRING" id="9755.ENSPCTP00005016125"/>
<evidence type="ECO:0000256" key="5">
    <source>
        <dbReference type="ARBA" id="ARBA00075953"/>
    </source>
</evidence>
<dbReference type="InterPro" id="IPR000195">
    <property type="entry name" value="Rab-GAP-TBC_dom"/>
</dbReference>
<dbReference type="FunFam" id="1.10.472.80:FF:000030">
    <property type="entry name" value="TBC1 domain family member 8 isoform X2"/>
    <property type="match status" value="1"/>
</dbReference>
<protein>
    <recommendedName>
        <fullName evidence="4">TBC1 domain family member 8</fullName>
    </recommendedName>
    <alternativeName>
        <fullName evidence="5">Vascular Rab-GAP/TBC-containing protein</fullName>
    </alternativeName>
</protein>
<evidence type="ECO:0000313" key="10">
    <source>
        <dbReference type="Proteomes" id="UP000248484"/>
    </source>
</evidence>
<dbReference type="Proteomes" id="UP000248484">
    <property type="component" value="Chromosome 12"/>
</dbReference>
<feature type="region of interest" description="Disordered" evidence="7">
    <location>
        <begin position="802"/>
        <end position="843"/>
    </location>
</feature>
<evidence type="ECO:0000259" key="8">
    <source>
        <dbReference type="PROSITE" id="PS50086"/>
    </source>
</evidence>
<comment type="function">
    <text evidence="3">May act as a GTPase-activating protein for Rab family protein(s).</text>
</comment>
<dbReference type="FunFam" id="1.10.8.270:FF:000002">
    <property type="entry name" value="TBC1 domain family member 9B"/>
    <property type="match status" value="1"/>
</dbReference>
<dbReference type="Gene3D" id="2.30.29.30">
    <property type="entry name" value="Pleckstrin-homology domain (PH domain)/Phosphotyrosine-binding domain (PTB)"/>
    <property type="match status" value="1"/>
</dbReference>
<dbReference type="PANTHER" id="PTHR47666:SF2">
    <property type="entry name" value="TBC1 DOMAIN FAMILY MEMBER 8 ISOFORM X1"/>
    <property type="match status" value="1"/>
</dbReference>
<name>A0A455BX42_PHYMC</name>
<evidence type="ECO:0000256" key="7">
    <source>
        <dbReference type="SAM" id="MobiDB-lite"/>
    </source>
</evidence>
<dbReference type="InterPro" id="IPR004182">
    <property type="entry name" value="GRAM"/>
</dbReference>
<dbReference type="SUPFAM" id="SSF47473">
    <property type="entry name" value="EF-hand"/>
    <property type="match status" value="1"/>
</dbReference>
<dbReference type="RefSeq" id="XP_028352358.1">
    <property type="nucleotide sequence ID" value="XM_028496557.2"/>
</dbReference>
<evidence type="ECO:0000256" key="3">
    <source>
        <dbReference type="ARBA" id="ARBA00043879"/>
    </source>
</evidence>
<dbReference type="Gene3D" id="1.10.472.80">
    <property type="entry name" value="Ypt/Rab-GAP domain of gyp1p, domain 3"/>
    <property type="match status" value="1"/>
</dbReference>
<evidence type="ECO:0000313" key="12">
    <source>
        <dbReference type="RefSeq" id="XP_028352359.1"/>
    </source>
</evidence>
<dbReference type="GeneID" id="102988661"/>
<keyword evidence="6" id="KW-0175">Coiled coil</keyword>
<dbReference type="PROSITE" id="PS50222">
    <property type="entry name" value="EF_HAND_2"/>
    <property type="match status" value="1"/>
</dbReference>
<dbReference type="PANTHER" id="PTHR47666">
    <property type="entry name" value="PROTEIN VASCULAR ASSOCIATED DEATH 1, CHLOROPLASTIC"/>
    <property type="match status" value="1"/>
</dbReference>
<dbReference type="PROSITE" id="PS50086">
    <property type="entry name" value="TBC_RABGAP"/>
    <property type="match status" value="1"/>
</dbReference>
<dbReference type="GO" id="GO:0005096">
    <property type="term" value="F:GTPase activator activity"/>
    <property type="evidence" value="ECO:0007669"/>
    <property type="project" value="UniProtKB-KW"/>
</dbReference>
<keyword evidence="2" id="KW-0677">Repeat</keyword>
<dbReference type="Pfam" id="PF02893">
    <property type="entry name" value="GRAM"/>
    <property type="match status" value="1"/>
</dbReference>
<keyword evidence="10" id="KW-1185">Reference proteome</keyword>
<dbReference type="SUPFAM" id="SSF47923">
    <property type="entry name" value="Ypt/Rab-GAP domain of gyp1p"/>
    <property type="match status" value="2"/>
</dbReference>
<dbReference type="FunFam" id="1.10.10.750:FF:000008">
    <property type="entry name" value="TBC1 domain family member 9"/>
    <property type="match status" value="1"/>
</dbReference>
<dbReference type="KEGG" id="pcad:102988661"/>
<dbReference type="CTD" id="11138"/>
<evidence type="ECO:0000256" key="4">
    <source>
        <dbReference type="ARBA" id="ARBA00072015"/>
    </source>
</evidence>
<dbReference type="CDD" id="cd13353">
    <property type="entry name" value="PH-GRAM2_TBC1D8"/>
    <property type="match status" value="1"/>
</dbReference>
<dbReference type="InterPro" id="IPR036016">
    <property type="entry name" value="TBC1D8_PH-GRAM2"/>
</dbReference>
<dbReference type="FunFam" id="1.10.238.10:FF:000153">
    <property type="entry name" value="TBC1 domain family member 8 isoform X2"/>
    <property type="match status" value="1"/>
</dbReference>
<dbReference type="RefSeq" id="XP_028352359.1">
    <property type="nucleotide sequence ID" value="XM_028496558.2"/>
</dbReference>
<feature type="domain" description="EF-hand" evidence="9">
    <location>
        <begin position="644"/>
        <end position="679"/>
    </location>
</feature>
<feature type="domain" description="Rab-GAP TBC" evidence="8">
    <location>
        <begin position="273"/>
        <end position="460"/>
    </location>
</feature>
<dbReference type="InterPro" id="IPR011993">
    <property type="entry name" value="PH-like_dom_sf"/>
</dbReference>
<dbReference type="Gene3D" id="1.10.10.750">
    <property type="entry name" value="Ypt/Rab-GAP domain of gyp1p, domain 1"/>
    <property type="match status" value="1"/>
</dbReference>
<evidence type="ECO:0000256" key="6">
    <source>
        <dbReference type="SAM" id="Coils"/>
    </source>
</evidence>
<dbReference type="OrthoDB" id="17687at2759"/>
<dbReference type="InterPro" id="IPR011992">
    <property type="entry name" value="EF-hand-dom_pair"/>
</dbReference>
<accession>A0A455BX42</accession>
<evidence type="ECO:0000259" key="9">
    <source>
        <dbReference type="PROSITE" id="PS50222"/>
    </source>
</evidence>
<dbReference type="Gene3D" id="1.10.238.10">
    <property type="entry name" value="EF-hand"/>
    <property type="match status" value="1"/>
</dbReference>
<keyword evidence="1" id="KW-0343">GTPase activation</keyword>
<gene>
    <name evidence="11 12" type="primary">TBC1D8</name>
</gene>
<dbReference type="AlphaFoldDB" id="A0A455BX42"/>
<dbReference type="InterPro" id="IPR002048">
    <property type="entry name" value="EF_hand_dom"/>
</dbReference>
<feature type="compositionally biased region" description="Low complexity" evidence="7">
    <location>
        <begin position="802"/>
        <end position="817"/>
    </location>
</feature>
<dbReference type="FunFam" id="2.30.29.30:FF:000259">
    <property type="entry name" value="TBC1 domain family member 8"/>
    <property type="match status" value="1"/>
</dbReference>